<accession>A0A0K0GHK8</accession>
<organism evidence="1 2">
    <name type="scientific">Xanthomonas oryzae pv. oryzae (strain PXO99A)</name>
    <dbReference type="NCBI Taxonomy" id="360094"/>
    <lineage>
        <taxon>Bacteria</taxon>
        <taxon>Pseudomonadati</taxon>
        <taxon>Pseudomonadota</taxon>
        <taxon>Gammaproteobacteria</taxon>
        <taxon>Lysobacterales</taxon>
        <taxon>Lysobacteraceae</taxon>
        <taxon>Xanthomonas</taxon>
    </lineage>
</organism>
<dbReference type="EMBL" id="CP000967">
    <property type="protein sequence ID" value="ACD57646.1"/>
    <property type="molecule type" value="Genomic_DNA"/>
</dbReference>
<sequence>MTVSRETTATTENFAPSGFQHLLQPQAWLGAVCADTSTITLSLAQWHSRVPP</sequence>
<dbReference type="Proteomes" id="UP000001740">
    <property type="component" value="Chromosome"/>
</dbReference>
<evidence type="ECO:0000313" key="1">
    <source>
        <dbReference type="EMBL" id="ACD57646.1"/>
    </source>
</evidence>
<evidence type="ECO:0000313" key="2">
    <source>
        <dbReference type="Proteomes" id="UP000001740"/>
    </source>
</evidence>
<dbReference type="KEGG" id="xop:PXO_04415"/>
<reference evidence="1 2" key="1">
    <citation type="journal article" date="2008" name="BMC Genomics">
        <title>Genome sequence and rapid evolution of the rice pathogen Xanthomonas oryzae pv. oryzae PXO99A.</title>
        <authorList>
            <person name="Salzberg S.L."/>
            <person name="Sommer D.D."/>
            <person name="Schatz M.C."/>
            <person name="Phillippy A.M."/>
            <person name="Rabinowicz P.D."/>
            <person name="Tsuge S."/>
            <person name="Furutani A."/>
            <person name="Ochiai H."/>
            <person name="Delcher A.L."/>
            <person name="Kelley D."/>
            <person name="Madupu R."/>
            <person name="Puiu D."/>
            <person name="Radune D."/>
            <person name="Shumway M."/>
            <person name="Trapnell C."/>
            <person name="Aparna G."/>
            <person name="Jha G."/>
            <person name="Pandey A."/>
            <person name="Patil P.B."/>
            <person name="Ishihara H."/>
            <person name="Meyer D.F."/>
            <person name="Szurek B."/>
            <person name="Verdier V."/>
            <person name="Koebnik R."/>
            <person name="Dow J.M."/>
            <person name="Ryan R.P."/>
            <person name="Hirata H."/>
            <person name="Tsuyumu S."/>
            <person name="Won Lee S."/>
            <person name="Seo Y.S."/>
            <person name="Sriariyanum M."/>
            <person name="Ronald P.C."/>
            <person name="Sonti R.V."/>
            <person name="Van Sluys M.A."/>
            <person name="Leach J.E."/>
            <person name="White F.F."/>
            <person name="Bogdanove A.J."/>
        </authorList>
    </citation>
    <scope>NUCLEOTIDE SEQUENCE [LARGE SCALE GENOMIC DNA]</scope>
    <source>
        <strain evidence="1 2">PXO99A</strain>
    </source>
</reference>
<gene>
    <name evidence="1" type="ordered locus">PXO_04415</name>
</gene>
<proteinExistence type="predicted"/>
<name>A0A0K0GHK8_XANOP</name>
<protein>
    <submittedName>
        <fullName evidence="1">Uncharacterized protein</fullName>
    </submittedName>
</protein>
<dbReference type="HOGENOM" id="CLU_199898_0_0_6"/>
<dbReference type="AlphaFoldDB" id="A0A0K0GHK8"/>